<dbReference type="GO" id="GO:0003992">
    <property type="term" value="F:N2-acetyl-L-ornithine:2-oxoglutarate 5-aminotransferase activity"/>
    <property type="evidence" value="ECO:0007669"/>
    <property type="project" value="UniProtKB-UniRule"/>
</dbReference>
<dbReference type="PIRSF" id="PIRSF000521">
    <property type="entry name" value="Transaminase_4ab_Lys_Orn"/>
    <property type="match status" value="1"/>
</dbReference>
<dbReference type="GO" id="GO:0005737">
    <property type="term" value="C:cytoplasm"/>
    <property type="evidence" value="ECO:0007669"/>
    <property type="project" value="UniProtKB-SubCell"/>
</dbReference>
<gene>
    <name evidence="5" type="primary">argD</name>
    <name evidence="6" type="ORF">BLM47_11725</name>
</gene>
<dbReference type="NCBIfam" id="NF002325">
    <property type="entry name" value="PRK01278.1"/>
    <property type="match status" value="1"/>
</dbReference>
<comment type="miscellaneous">
    <text evidence="5">May also have succinyldiaminopimelate aminotransferase activity, thus carrying out the corresponding step in lysine biosynthesis.</text>
</comment>
<proteinExistence type="inferred from homology"/>
<keyword evidence="4 5" id="KW-0663">Pyridoxal phosphate</keyword>
<dbReference type="InterPro" id="IPR015422">
    <property type="entry name" value="PyrdxlP-dep_Trfase_small"/>
</dbReference>
<feature type="binding site" evidence="5">
    <location>
        <position position="273"/>
    </location>
    <ligand>
        <name>N(2)-acetyl-L-ornithine</name>
        <dbReference type="ChEBI" id="CHEBI:57805"/>
    </ligand>
</feature>
<comment type="catalytic activity">
    <reaction evidence="5">
        <text>N(2)-acetyl-L-ornithine + 2-oxoglutarate = N-acetyl-L-glutamate 5-semialdehyde + L-glutamate</text>
        <dbReference type="Rhea" id="RHEA:18049"/>
        <dbReference type="ChEBI" id="CHEBI:16810"/>
        <dbReference type="ChEBI" id="CHEBI:29123"/>
        <dbReference type="ChEBI" id="CHEBI:29985"/>
        <dbReference type="ChEBI" id="CHEBI:57805"/>
        <dbReference type="EC" id="2.6.1.11"/>
    </reaction>
</comment>
<feature type="binding site" evidence="5">
    <location>
        <position position="274"/>
    </location>
    <ligand>
        <name>pyridoxal 5'-phosphate</name>
        <dbReference type="ChEBI" id="CHEBI:597326"/>
    </ligand>
</feature>
<dbReference type="InterPro" id="IPR015424">
    <property type="entry name" value="PyrdxlP-dep_Trfase"/>
</dbReference>
<dbReference type="CDD" id="cd00610">
    <property type="entry name" value="OAT_like"/>
    <property type="match status" value="1"/>
</dbReference>
<evidence type="ECO:0000256" key="4">
    <source>
        <dbReference type="ARBA" id="ARBA00022898"/>
    </source>
</evidence>
<feature type="modified residue" description="N6-(pyridoxal phosphate)lysine" evidence="5">
    <location>
        <position position="245"/>
    </location>
</feature>
<comment type="subunit">
    <text evidence="5">Homodimer.</text>
</comment>
<evidence type="ECO:0000256" key="2">
    <source>
        <dbReference type="ARBA" id="ARBA00022605"/>
    </source>
</evidence>
<feature type="binding site" evidence="5">
    <location>
        <position position="131"/>
    </location>
    <ligand>
        <name>pyridoxal 5'-phosphate</name>
        <dbReference type="ChEBI" id="CHEBI:597326"/>
    </ligand>
</feature>
<comment type="similarity">
    <text evidence="5">Belongs to the class-III pyridoxal-phosphate-dependent aminotransferase family. ArgD subfamily.</text>
</comment>
<protein>
    <recommendedName>
        <fullName evidence="5">Acetylornithine aminotransferase</fullName>
        <shortName evidence="5">ACOAT</shortName>
        <ecNumber evidence="5">2.6.1.11</ecNumber>
    </recommendedName>
</protein>
<dbReference type="NCBIfam" id="NF002797">
    <property type="entry name" value="PRK02936.1"/>
    <property type="match status" value="1"/>
</dbReference>
<dbReference type="InterPro" id="IPR005814">
    <property type="entry name" value="Aminotrans_3"/>
</dbReference>
<dbReference type="HAMAP" id="MF_01107">
    <property type="entry name" value="ArgD_aminotrans_3"/>
    <property type="match status" value="1"/>
</dbReference>
<dbReference type="GO" id="GO:0030170">
    <property type="term" value="F:pyridoxal phosphate binding"/>
    <property type="evidence" value="ECO:0007669"/>
    <property type="project" value="InterPro"/>
</dbReference>
<organism evidence="6 7">
    <name type="scientific">Candidatus Reconcilbacillus cellulovorans</name>
    <dbReference type="NCBI Taxonomy" id="1906605"/>
    <lineage>
        <taxon>Bacteria</taxon>
        <taxon>Bacillati</taxon>
        <taxon>Bacillota</taxon>
        <taxon>Bacilli</taxon>
        <taxon>Bacillales</taxon>
        <taxon>Paenibacillaceae</taxon>
        <taxon>Candidatus Reconcilbacillus</taxon>
    </lineage>
</organism>
<sequence>MSEASALFPTYGRYPITPVRGEGSRLWDESGREYLDMMSGIAVTSLGHCPPEVRDRLIEQLHTLWHVSNLFHIPQQEKLARLLIEHSCLDAVFFCNSGAEANEAAIKLARRYHAVVRGRPRPEIVAFRQSFHGRTLATLTATGQDKVKDGFAPLPEGFVHAPYNDAEALESYVGERTGAIMLELVQGEGGVRPAEPDFVREVVRVCERYDLLLIVDEVQTGLGRTGKLFAYEHYGIEPDIVTLAKGLGGGFPIGAMLGKAKLRDAFGPGSHGSTFGGTPIATAAATAVVETILREKLAERAANMGAYLLAELRAKLAGNPLVTDVRGLGLLVGVECAVPVADIISDIHREGVLLIQAGPNVIRMLPNLRVTKDEIDRAVAVVARVLDRHAAVRDAADSVRQAAG</sequence>
<dbReference type="Gene3D" id="3.40.640.10">
    <property type="entry name" value="Type I PLP-dependent aspartate aminotransferase-like (Major domain)"/>
    <property type="match status" value="1"/>
</dbReference>
<dbReference type="Proteomes" id="UP000243688">
    <property type="component" value="Unassembled WGS sequence"/>
</dbReference>
<dbReference type="GO" id="GO:0006526">
    <property type="term" value="P:L-arginine biosynthetic process"/>
    <property type="evidence" value="ECO:0007669"/>
    <property type="project" value="UniProtKB-UniRule"/>
</dbReference>
<dbReference type="InterPro" id="IPR050103">
    <property type="entry name" value="Class-III_PLP-dep_AT"/>
</dbReference>
<dbReference type="InterPro" id="IPR004636">
    <property type="entry name" value="AcOrn/SuccOrn_fam"/>
</dbReference>
<evidence type="ECO:0000313" key="7">
    <source>
        <dbReference type="Proteomes" id="UP000243688"/>
    </source>
</evidence>
<feature type="binding site" evidence="5">
    <location>
        <position position="134"/>
    </location>
    <ligand>
        <name>N(2)-acetyl-L-ornithine</name>
        <dbReference type="ChEBI" id="CHEBI:57805"/>
    </ligand>
</feature>
<comment type="pathway">
    <text evidence="5">Amino-acid biosynthesis; L-arginine biosynthesis; N(2)-acetyl-L-ornithine from L-glutamate: step 4/4.</text>
</comment>
<evidence type="ECO:0000256" key="3">
    <source>
        <dbReference type="ARBA" id="ARBA00022679"/>
    </source>
</evidence>
<dbReference type="InterPro" id="IPR049704">
    <property type="entry name" value="Aminotrans_3_PPA_site"/>
</dbReference>
<comment type="subcellular location">
    <subcellularLocation>
        <location evidence="5">Cytoplasm</location>
    </subcellularLocation>
</comment>
<dbReference type="PROSITE" id="PS00600">
    <property type="entry name" value="AA_TRANSFER_CLASS_3"/>
    <property type="match status" value="1"/>
</dbReference>
<keyword evidence="2 5" id="KW-0028">Amino-acid biosynthesis</keyword>
<comment type="caution">
    <text evidence="6">The sequence shown here is derived from an EMBL/GenBank/DDBJ whole genome shotgun (WGS) entry which is preliminary data.</text>
</comment>
<evidence type="ECO:0000313" key="6">
    <source>
        <dbReference type="EMBL" id="PDO09570.1"/>
    </source>
</evidence>
<reference evidence="6 7" key="1">
    <citation type="submission" date="2016-12" db="EMBL/GenBank/DDBJ databases">
        <title>Candidatus Reconcilibacillus cellulovorans genome.</title>
        <authorList>
            <person name="Kolinko S."/>
            <person name="Wu Y.-W."/>
            <person name="Tachea F."/>
            <person name="Denzel E."/>
            <person name="Hiras J."/>
            <person name="Baecker N."/>
            <person name="Chan L.J."/>
            <person name="Eichorst S.A."/>
            <person name="Frey D."/>
            <person name="Adams P.D."/>
            <person name="Pray T."/>
            <person name="Tanjore D."/>
            <person name="Petzold C.J."/>
            <person name="Gladden J.M."/>
            <person name="Simmons B.A."/>
            <person name="Singer S.W."/>
        </authorList>
    </citation>
    <scope>NUCLEOTIDE SEQUENCE [LARGE SCALE GENOMIC DNA]</scope>
    <source>
        <strain evidence="6">JTherm</strain>
    </source>
</reference>
<dbReference type="FunFam" id="3.40.640.10:FF:000004">
    <property type="entry name" value="Acetylornithine aminotransferase"/>
    <property type="match status" value="1"/>
</dbReference>
<dbReference type="AlphaFoldDB" id="A0A2A6DXG3"/>
<dbReference type="UniPathway" id="UPA00068">
    <property type="reaction ID" value="UER00109"/>
</dbReference>
<feature type="binding site" evidence="5">
    <location>
        <begin position="98"/>
        <end position="99"/>
    </location>
    <ligand>
        <name>pyridoxal 5'-phosphate</name>
        <dbReference type="ChEBI" id="CHEBI:597326"/>
    </ligand>
</feature>
<name>A0A2A6DXG3_9BACL</name>
<evidence type="ECO:0000256" key="5">
    <source>
        <dbReference type="HAMAP-Rule" id="MF_01107"/>
    </source>
</evidence>
<dbReference type="EMBL" id="MOXJ01000034">
    <property type="protein sequence ID" value="PDO09570.1"/>
    <property type="molecule type" value="Genomic_DNA"/>
</dbReference>
<dbReference type="InterPro" id="IPR015421">
    <property type="entry name" value="PyrdxlP-dep_Trfase_major"/>
</dbReference>
<keyword evidence="5" id="KW-0963">Cytoplasm</keyword>
<dbReference type="Gene3D" id="3.90.1150.10">
    <property type="entry name" value="Aspartate Aminotransferase, domain 1"/>
    <property type="match status" value="1"/>
</dbReference>
<keyword evidence="5" id="KW-0055">Arginine biosynthesis</keyword>
<dbReference type="SUPFAM" id="SSF53383">
    <property type="entry name" value="PLP-dependent transferases"/>
    <property type="match status" value="1"/>
</dbReference>
<dbReference type="PANTHER" id="PTHR11986">
    <property type="entry name" value="AMINOTRANSFERASE CLASS III"/>
    <property type="match status" value="1"/>
</dbReference>
<feature type="binding site" evidence="5">
    <location>
        <begin position="216"/>
        <end position="219"/>
    </location>
    <ligand>
        <name>pyridoxal 5'-phosphate</name>
        <dbReference type="ChEBI" id="CHEBI:597326"/>
    </ligand>
</feature>
<dbReference type="PANTHER" id="PTHR11986:SF79">
    <property type="entry name" value="ACETYLORNITHINE AMINOTRANSFERASE, MITOCHONDRIAL"/>
    <property type="match status" value="1"/>
</dbReference>
<dbReference type="NCBIfam" id="TIGR00707">
    <property type="entry name" value="argD"/>
    <property type="match status" value="1"/>
</dbReference>
<dbReference type="GO" id="GO:0042802">
    <property type="term" value="F:identical protein binding"/>
    <property type="evidence" value="ECO:0007669"/>
    <property type="project" value="TreeGrafter"/>
</dbReference>
<comment type="cofactor">
    <cofactor evidence="5">
        <name>pyridoxal 5'-phosphate</name>
        <dbReference type="ChEBI" id="CHEBI:597326"/>
    </cofactor>
    <text evidence="5">Binds 1 pyridoxal phosphate per subunit.</text>
</comment>
<dbReference type="EC" id="2.6.1.11" evidence="5"/>
<accession>A0A2A6DXG3</accession>
<evidence type="ECO:0000256" key="1">
    <source>
        <dbReference type="ARBA" id="ARBA00022576"/>
    </source>
</evidence>
<keyword evidence="1 5" id="KW-0032">Aminotransferase</keyword>
<dbReference type="Pfam" id="PF00202">
    <property type="entry name" value="Aminotran_3"/>
    <property type="match status" value="1"/>
</dbReference>
<keyword evidence="3 5" id="KW-0808">Transferase</keyword>